<keyword evidence="1" id="KW-0812">Transmembrane</keyword>
<keyword evidence="3" id="KW-1185">Reference proteome</keyword>
<keyword evidence="1" id="KW-1133">Transmembrane helix</keyword>
<dbReference type="EMBL" id="JADQDP010000002">
    <property type="protein sequence ID" value="MBF9142025.1"/>
    <property type="molecule type" value="Genomic_DNA"/>
</dbReference>
<sequence length="133" mass="15101">MNKLHHTVPPLGLGRWLARSLAWAVACMLPCIALWHWVMVVQDADCRTCGTSWLITPLTVVLVLGAHLFNNKAIIGFAPFFRQITCFGWARNMAFGWAVGLRLLLAGWWVVNAMLALIMVFSWFDDGRNMWVE</sequence>
<dbReference type="AlphaFoldDB" id="A0A931BDS5"/>
<dbReference type="Proteomes" id="UP000645610">
    <property type="component" value="Unassembled WGS sequence"/>
</dbReference>
<accession>A0A931BDS5</accession>
<proteinExistence type="predicted"/>
<dbReference type="RefSeq" id="WP_196286350.1">
    <property type="nucleotide sequence ID" value="NZ_JADQDP010000002.1"/>
</dbReference>
<protein>
    <submittedName>
        <fullName evidence="2">Uncharacterized protein</fullName>
    </submittedName>
</protein>
<comment type="caution">
    <text evidence="2">The sequence shown here is derived from an EMBL/GenBank/DDBJ whole genome shotgun (WGS) entry which is preliminary data.</text>
</comment>
<reference evidence="2 3" key="1">
    <citation type="submission" date="2020-11" db="EMBL/GenBank/DDBJ databases">
        <authorList>
            <person name="Kim M.K."/>
        </authorList>
    </citation>
    <scope>NUCLEOTIDE SEQUENCE [LARGE SCALE GENOMIC DNA]</scope>
    <source>
        <strain evidence="2 3">BT439</strain>
    </source>
</reference>
<name>A0A931BDS5_9BACT</name>
<feature type="transmembrane region" description="Helical" evidence="1">
    <location>
        <begin position="20"/>
        <end position="38"/>
    </location>
</feature>
<feature type="transmembrane region" description="Helical" evidence="1">
    <location>
        <begin position="103"/>
        <end position="124"/>
    </location>
</feature>
<evidence type="ECO:0000313" key="3">
    <source>
        <dbReference type="Proteomes" id="UP000645610"/>
    </source>
</evidence>
<keyword evidence="1" id="KW-0472">Membrane</keyword>
<evidence type="ECO:0000313" key="2">
    <source>
        <dbReference type="EMBL" id="MBF9142025.1"/>
    </source>
</evidence>
<feature type="transmembrane region" description="Helical" evidence="1">
    <location>
        <begin position="50"/>
        <end position="68"/>
    </location>
</feature>
<evidence type="ECO:0000256" key="1">
    <source>
        <dbReference type="SAM" id="Phobius"/>
    </source>
</evidence>
<gene>
    <name evidence="2" type="ORF">I2I01_10295</name>
</gene>
<organism evidence="2 3">
    <name type="scientific">Hymenobacter properus</name>
    <dbReference type="NCBI Taxonomy" id="2791026"/>
    <lineage>
        <taxon>Bacteria</taxon>
        <taxon>Pseudomonadati</taxon>
        <taxon>Bacteroidota</taxon>
        <taxon>Cytophagia</taxon>
        <taxon>Cytophagales</taxon>
        <taxon>Hymenobacteraceae</taxon>
        <taxon>Hymenobacter</taxon>
    </lineage>
</organism>